<organism evidence="10 11">
    <name type="scientific">Planobispora siamensis</name>
    <dbReference type="NCBI Taxonomy" id="936338"/>
    <lineage>
        <taxon>Bacteria</taxon>
        <taxon>Bacillati</taxon>
        <taxon>Actinomycetota</taxon>
        <taxon>Actinomycetes</taxon>
        <taxon>Streptosporangiales</taxon>
        <taxon>Streptosporangiaceae</taxon>
        <taxon>Planobispora</taxon>
    </lineage>
</organism>
<dbReference type="InterPro" id="IPR046357">
    <property type="entry name" value="PPIase_dom_sf"/>
</dbReference>
<protein>
    <recommendedName>
        <fullName evidence="6">Peptidyl-prolyl cis-trans isomerase</fullName>
        <ecNumber evidence="6">5.2.1.8</ecNumber>
    </recommendedName>
</protein>
<dbReference type="EC" id="5.2.1.8" evidence="6"/>
<comment type="similarity">
    <text evidence="2 6">Belongs to the FKBP-type PPIase family.</text>
</comment>
<evidence type="ECO:0000313" key="11">
    <source>
        <dbReference type="Proteomes" id="UP000619788"/>
    </source>
</evidence>
<reference evidence="10 11" key="1">
    <citation type="submission" date="2021-01" db="EMBL/GenBank/DDBJ databases">
        <title>Whole genome shotgun sequence of Planobispora siamensis NBRC 107568.</title>
        <authorList>
            <person name="Komaki H."/>
            <person name="Tamura T."/>
        </authorList>
    </citation>
    <scope>NUCLEOTIDE SEQUENCE [LARGE SCALE GENOMIC DNA]</scope>
    <source>
        <strain evidence="10 11">NBRC 107568</strain>
    </source>
</reference>
<evidence type="ECO:0000256" key="5">
    <source>
        <dbReference type="PROSITE-ProRule" id="PRU00277"/>
    </source>
</evidence>
<evidence type="ECO:0000259" key="9">
    <source>
        <dbReference type="PROSITE" id="PS50059"/>
    </source>
</evidence>
<feature type="domain" description="PPIase FKBP-type" evidence="9">
    <location>
        <begin position="224"/>
        <end position="312"/>
    </location>
</feature>
<evidence type="ECO:0000256" key="8">
    <source>
        <dbReference type="SAM" id="SignalP"/>
    </source>
</evidence>
<comment type="caution">
    <text evidence="10">The sequence shown here is derived from an EMBL/GenBank/DDBJ whole genome shotgun (WGS) entry which is preliminary data.</text>
</comment>
<keyword evidence="8" id="KW-0732">Signal</keyword>
<sequence>MRIRTLFTAPPAAIVAVPAALLLVAAGGCTPGEGEAARSVRAESSFGAKPKITFPEGEPPADLQVGEQMTGTGNVVAADDLVIAHYTAHVWDGRDNRLLASSFNQGVPASFQPSQSITGLSRALSGHRVGSRVVAAIPPSEGYGPNPPGGMTADDALFYVIDVLGAFPPGSVATGTGGPGELAGVRVTGGPGQRPALALPAGGPPSGLRSKILVRGTGAEVKAGQLLVTQYEGWIWGAEGPFESTWAAARPKALRLGGGGVIKGWDKALTGVPAGSRVVMVVPPDLGYPRGLPPLIKPSDTLVFVVDVLAAY</sequence>
<dbReference type="Gene3D" id="3.10.50.40">
    <property type="match status" value="2"/>
</dbReference>
<feature type="compositionally biased region" description="Low complexity" evidence="7">
    <location>
        <begin position="193"/>
        <end position="203"/>
    </location>
</feature>
<feature type="compositionally biased region" description="Gly residues" evidence="7">
    <location>
        <begin position="175"/>
        <end position="192"/>
    </location>
</feature>
<dbReference type="AlphaFoldDB" id="A0A8J3SFB7"/>
<evidence type="ECO:0000256" key="6">
    <source>
        <dbReference type="RuleBase" id="RU003915"/>
    </source>
</evidence>
<evidence type="ECO:0000256" key="4">
    <source>
        <dbReference type="ARBA" id="ARBA00023235"/>
    </source>
</evidence>
<proteinExistence type="inferred from homology"/>
<dbReference type="RefSeq" id="WP_204065374.1">
    <property type="nucleotide sequence ID" value="NZ_BOOJ01000032.1"/>
</dbReference>
<dbReference type="InterPro" id="IPR001179">
    <property type="entry name" value="PPIase_FKBP_dom"/>
</dbReference>
<dbReference type="EMBL" id="BOOJ01000032">
    <property type="protein sequence ID" value="GIH93188.1"/>
    <property type="molecule type" value="Genomic_DNA"/>
</dbReference>
<feature type="domain" description="PPIase FKBP-type" evidence="9">
    <location>
        <begin position="79"/>
        <end position="167"/>
    </location>
</feature>
<dbReference type="Proteomes" id="UP000619788">
    <property type="component" value="Unassembled WGS sequence"/>
</dbReference>
<dbReference type="PANTHER" id="PTHR43811">
    <property type="entry name" value="FKBP-TYPE PEPTIDYL-PROLYL CIS-TRANS ISOMERASE FKPA"/>
    <property type="match status" value="1"/>
</dbReference>
<keyword evidence="3 5" id="KW-0697">Rotamase</keyword>
<keyword evidence="4 5" id="KW-0413">Isomerase</keyword>
<keyword evidence="11" id="KW-1185">Reference proteome</keyword>
<evidence type="ECO:0000256" key="3">
    <source>
        <dbReference type="ARBA" id="ARBA00023110"/>
    </source>
</evidence>
<evidence type="ECO:0000256" key="2">
    <source>
        <dbReference type="ARBA" id="ARBA00006577"/>
    </source>
</evidence>
<dbReference type="Pfam" id="PF00254">
    <property type="entry name" value="FKBP_C"/>
    <property type="match status" value="2"/>
</dbReference>
<feature type="signal peptide" evidence="8">
    <location>
        <begin position="1"/>
        <end position="25"/>
    </location>
</feature>
<comment type="catalytic activity">
    <reaction evidence="1 5 6">
        <text>[protein]-peptidylproline (omega=180) = [protein]-peptidylproline (omega=0)</text>
        <dbReference type="Rhea" id="RHEA:16237"/>
        <dbReference type="Rhea" id="RHEA-COMP:10747"/>
        <dbReference type="Rhea" id="RHEA-COMP:10748"/>
        <dbReference type="ChEBI" id="CHEBI:83833"/>
        <dbReference type="ChEBI" id="CHEBI:83834"/>
        <dbReference type="EC" id="5.2.1.8"/>
    </reaction>
</comment>
<dbReference type="GO" id="GO:0003755">
    <property type="term" value="F:peptidyl-prolyl cis-trans isomerase activity"/>
    <property type="evidence" value="ECO:0007669"/>
    <property type="project" value="UniProtKB-UniRule"/>
</dbReference>
<feature type="chain" id="PRO_5038997620" description="Peptidyl-prolyl cis-trans isomerase" evidence="8">
    <location>
        <begin position="26"/>
        <end position="312"/>
    </location>
</feature>
<dbReference type="PROSITE" id="PS51257">
    <property type="entry name" value="PROKAR_LIPOPROTEIN"/>
    <property type="match status" value="1"/>
</dbReference>
<gene>
    <name evidence="10" type="ORF">Psi01_38180</name>
</gene>
<dbReference type="PROSITE" id="PS50059">
    <property type="entry name" value="FKBP_PPIASE"/>
    <property type="match status" value="2"/>
</dbReference>
<evidence type="ECO:0000256" key="7">
    <source>
        <dbReference type="SAM" id="MobiDB-lite"/>
    </source>
</evidence>
<accession>A0A8J3SFB7</accession>
<dbReference type="SUPFAM" id="SSF54534">
    <property type="entry name" value="FKBP-like"/>
    <property type="match status" value="2"/>
</dbReference>
<evidence type="ECO:0000313" key="10">
    <source>
        <dbReference type="EMBL" id="GIH93188.1"/>
    </source>
</evidence>
<dbReference type="PANTHER" id="PTHR43811:SF19">
    <property type="entry name" value="39 KDA FK506-BINDING NUCLEAR PROTEIN"/>
    <property type="match status" value="1"/>
</dbReference>
<feature type="region of interest" description="Disordered" evidence="7">
    <location>
        <begin position="175"/>
        <end position="203"/>
    </location>
</feature>
<name>A0A8J3SFB7_9ACTN</name>
<evidence type="ECO:0000256" key="1">
    <source>
        <dbReference type="ARBA" id="ARBA00000971"/>
    </source>
</evidence>